<dbReference type="Pfam" id="PF06429">
    <property type="entry name" value="Flg_bbr_C"/>
    <property type="match status" value="1"/>
</dbReference>
<proteinExistence type="inferred from homology"/>
<dbReference type="PROSITE" id="PS00588">
    <property type="entry name" value="FLAGELLA_BB_ROD"/>
    <property type="match status" value="1"/>
</dbReference>
<keyword evidence="10" id="KW-0969">Cilium</keyword>
<evidence type="ECO:0000259" key="6">
    <source>
        <dbReference type="Pfam" id="PF00460"/>
    </source>
</evidence>
<dbReference type="SUPFAM" id="SSF117143">
    <property type="entry name" value="Flagellar hook protein flgE"/>
    <property type="match status" value="1"/>
</dbReference>
<dbReference type="OrthoDB" id="9804559at2"/>
<comment type="subcellular location">
    <subcellularLocation>
        <location evidence="1 5">Bacterial flagellum basal body</location>
    </subcellularLocation>
</comment>
<evidence type="ECO:0000256" key="5">
    <source>
        <dbReference type="RuleBase" id="RU362116"/>
    </source>
</evidence>
<evidence type="ECO:0000313" key="11">
    <source>
        <dbReference type="Proteomes" id="UP000007887"/>
    </source>
</evidence>
<dbReference type="Pfam" id="PF22692">
    <property type="entry name" value="LlgE_F_G_D1"/>
    <property type="match status" value="1"/>
</dbReference>
<name>I0GN62_SELRL</name>
<feature type="domain" description="Flagellar hook protein FlgE/F/G-like D1" evidence="9">
    <location>
        <begin position="97"/>
        <end position="157"/>
    </location>
</feature>
<evidence type="ECO:0000259" key="7">
    <source>
        <dbReference type="Pfam" id="PF06429"/>
    </source>
</evidence>
<dbReference type="GO" id="GO:0071978">
    <property type="term" value="P:bacterial-type flagellum-dependent swarming motility"/>
    <property type="evidence" value="ECO:0007669"/>
    <property type="project" value="TreeGrafter"/>
</dbReference>
<dbReference type="InterPro" id="IPR010930">
    <property type="entry name" value="Flg_bb/hook_C_dom"/>
</dbReference>
<dbReference type="KEGG" id="sri:SELR_04910"/>
<evidence type="ECO:0000256" key="1">
    <source>
        <dbReference type="ARBA" id="ARBA00004117"/>
    </source>
</evidence>
<dbReference type="InterPro" id="IPR053967">
    <property type="entry name" value="LlgE_F_G-like_D1"/>
</dbReference>
<organism evidence="10 11">
    <name type="scientific">Selenomonas ruminantium subsp. lactilytica (strain NBRC 103574 / TAM6421)</name>
    <dbReference type="NCBI Taxonomy" id="927704"/>
    <lineage>
        <taxon>Bacteria</taxon>
        <taxon>Bacillati</taxon>
        <taxon>Bacillota</taxon>
        <taxon>Negativicutes</taxon>
        <taxon>Selenomonadales</taxon>
        <taxon>Selenomonadaceae</taxon>
        <taxon>Selenomonas</taxon>
    </lineage>
</organism>
<dbReference type="InterPro" id="IPR020013">
    <property type="entry name" value="Flagellar_FlgE/F/G"/>
</dbReference>
<evidence type="ECO:0000256" key="4">
    <source>
        <dbReference type="ARBA" id="ARBA00023143"/>
    </source>
</evidence>
<comment type="similarity">
    <text evidence="2 5">Belongs to the flagella basal body rod proteins family.</text>
</comment>
<dbReference type="AlphaFoldDB" id="I0GN62"/>
<feature type="domain" description="Flagellar basal body rod protein N-terminal" evidence="6">
    <location>
        <begin position="5"/>
        <end position="35"/>
    </location>
</feature>
<evidence type="ECO:0000313" key="10">
    <source>
        <dbReference type="EMBL" id="BAL82199.1"/>
    </source>
</evidence>
<dbReference type="EMBL" id="AP012292">
    <property type="protein sequence ID" value="BAL82199.1"/>
    <property type="molecule type" value="Genomic_DNA"/>
</dbReference>
<gene>
    <name evidence="10" type="primary">flgE</name>
    <name evidence="10" type="ordered locus">SELR_04910</name>
</gene>
<evidence type="ECO:0000256" key="2">
    <source>
        <dbReference type="ARBA" id="ARBA00009677"/>
    </source>
</evidence>
<dbReference type="Pfam" id="PF00460">
    <property type="entry name" value="Flg_bb_rod"/>
    <property type="match status" value="1"/>
</dbReference>
<keyword evidence="10" id="KW-0966">Cell projection</keyword>
<evidence type="ECO:0000256" key="3">
    <source>
        <dbReference type="ARBA" id="ARBA00019015"/>
    </source>
</evidence>
<feature type="domain" description="Flagellar basal-body/hook protein C-terminal" evidence="7">
    <location>
        <begin position="470"/>
        <end position="513"/>
    </location>
</feature>
<dbReference type="GO" id="GO:0009425">
    <property type="term" value="C:bacterial-type flagellum basal body"/>
    <property type="evidence" value="ECO:0007669"/>
    <property type="project" value="UniProtKB-SubCell"/>
</dbReference>
<dbReference type="PATRIC" id="fig|927704.6.peg.503"/>
<protein>
    <recommendedName>
        <fullName evidence="3 5">Flagellar hook protein FlgE</fullName>
    </recommendedName>
</protein>
<keyword evidence="4 5" id="KW-0975">Bacterial flagellum</keyword>
<dbReference type="RefSeq" id="WP_014423643.1">
    <property type="nucleotide sequence ID" value="NC_017068.1"/>
</dbReference>
<dbReference type="InterPro" id="IPR019776">
    <property type="entry name" value="Flagellar_basal_body_rod_CS"/>
</dbReference>
<dbReference type="Gene3D" id="2.60.98.20">
    <property type="entry name" value="Flagellar hook protein FlgE"/>
    <property type="match status" value="1"/>
</dbReference>
<dbReference type="PANTHER" id="PTHR30435:SF1">
    <property type="entry name" value="FLAGELLAR HOOK PROTEIN FLGE"/>
    <property type="match status" value="1"/>
</dbReference>
<keyword evidence="10" id="KW-0282">Flagellum</keyword>
<dbReference type="Proteomes" id="UP000007887">
    <property type="component" value="Chromosome"/>
</dbReference>
<accession>I0GN62</accession>
<dbReference type="NCBIfam" id="TIGR03506">
    <property type="entry name" value="FlgEFG_subfam"/>
    <property type="match status" value="1"/>
</dbReference>
<feature type="domain" description="Flagellar hook protein FlgE D2" evidence="8">
    <location>
        <begin position="238"/>
        <end position="393"/>
    </location>
</feature>
<dbReference type="InterPro" id="IPR011491">
    <property type="entry name" value="FlgE_D2"/>
</dbReference>
<evidence type="ECO:0000259" key="8">
    <source>
        <dbReference type="Pfam" id="PF07559"/>
    </source>
</evidence>
<dbReference type="GO" id="GO:0005829">
    <property type="term" value="C:cytosol"/>
    <property type="evidence" value="ECO:0007669"/>
    <property type="project" value="TreeGrafter"/>
</dbReference>
<sequence length="515" mass="53664">MMRSLYSGVSGVKGHQTRMDVVGNNIANVNTTGFKSGRVTFADTLSQTQSSASAPTGNLGGTNPKQIGLGVGVATIDTLFTDGAVQATGKNTDLCLSGNGLFVVKSGSETYYTRNGAFEFDESGNYVLPGNGMKVQGWMGTDGVVSTTGAIEDIVIQTGKSMAAKASEKVTYSYNLKANPPVVTQYSFTDGTNSYTRTTDGYWIEASATQPVTVTFSDGTKTTYTSGTYTIGRSLPVTTSFNFYDSLGSVHTATVLLEKADVGTLQYTDTNGDTITKTGTAWSVLLGSTVDVAETDGSTTHYDLGGNTLTFDEDGILREATSFATPTTLTADPNTTVTTPSYTPSQVGTTSAATIALTATITAPNGSSTPQSMTLDYSGVTSYADINTVNADADGNAAGTLKSISIDSSGVITGVYTNSVRQSEAQVAIAQFSNASGLTKTGSSLYQTSNNSGTPNIKAAADLGCSITPSALEMSNVDIANEFSDMIITQRGFQSNSKIITTSDEMLETMINMKR</sequence>
<reference evidence="10 11" key="1">
    <citation type="submission" date="2011-10" db="EMBL/GenBank/DDBJ databases">
        <title>Whole genome sequence of Selenomonas ruminantium subsp. lactilytica TAM6421.</title>
        <authorList>
            <person name="Oguchi A."/>
            <person name="Ankai A."/>
            <person name="Kaneko J."/>
            <person name="Yamada-Narita S."/>
            <person name="Fukui S."/>
            <person name="Takahashi M."/>
            <person name="Onodera T."/>
            <person name="Kojima S."/>
            <person name="Fushimi T."/>
            <person name="Abe N."/>
            <person name="Kamio Y."/>
            <person name="Yamazaki S."/>
            <person name="Fujita N."/>
        </authorList>
    </citation>
    <scope>NUCLEOTIDE SEQUENCE [LARGE SCALE GENOMIC DNA]</scope>
    <source>
        <strain evidence="11">NBRC 103574 / TAM6421</strain>
    </source>
</reference>
<dbReference type="PANTHER" id="PTHR30435">
    <property type="entry name" value="FLAGELLAR PROTEIN"/>
    <property type="match status" value="1"/>
</dbReference>
<dbReference type="InterPro" id="IPR037058">
    <property type="entry name" value="Falgellar_hook_FlgE_sf"/>
</dbReference>
<dbReference type="InterPro" id="IPR037925">
    <property type="entry name" value="FlgE/F/G-like"/>
</dbReference>
<dbReference type="eggNOG" id="COG1749">
    <property type="taxonomic scope" value="Bacteria"/>
</dbReference>
<evidence type="ECO:0000259" key="9">
    <source>
        <dbReference type="Pfam" id="PF22692"/>
    </source>
</evidence>
<dbReference type="GO" id="GO:0009424">
    <property type="term" value="C:bacterial-type flagellum hook"/>
    <property type="evidence" value="ECO:0007669"/>
    <property type="project" value="TreeGrafter"/>
</dbReference>
<dbReference type="HOGENOM" id="CLU_013687_2_4_9"/>
<comment type="function">
    <text evidence="5">A flexible structure which links the flagellar filament to the drive apparatus in the basal body.</text>
</comment>
<dbReference type="InterPro" id="IPR001444">
    <property type="entry name" value="Flag_bb_rod_N"/>
</dbReference>
<dbReference type="Pfam" id="PF07559">
    <property type="entry name" value="FlgE_D2"/>
    <property type="match status" value="1"/>
</dbReference>